<dbReference type="PANTHER" id="PTHR35869:SF1">
    <property type="entry name" value="OUTER-MEMBRANE LIPOPROTEIN CARRIER PROTEIN"/>
    <property type="match status" value="1"/>
</dbReference>
<organism evidence="2 3">
    <name type="scientific">Brevundimonas aurantiaca</name>
    <dbReference type="NCBI Taxonomy" id="74316"/>
    <lineage>
        <taxon>Bacteria</taxon>
        <taxon>Pseudomonadati</taxon>
        <taxon>Pseudomonadota</taxon>
        <taxon>Alphaproteobacteria</taxon>
        <taxon>Caulobacterales</taxon>
        <taxon>Caulobacteraceae</taxon>
        <taxon>Brevundimonas</taxon>
    </lineage>
</organism>
<dbReference type="Proteomes" id="UP000527324">
    <property type="component" value="Unassembled WGS sequence"/>
</dbReference>
<dbReference type="GeneID" id="88840415"/>
<dbReference type="CDD" id="cd16325">
    <property type="entry name" value="LolA"/>
    <property type="match status" value="1"/>
</dbReference>
<dbReference type="Gene3D" id="2.50.20.10">
    <property type="entry name" value="Lipoprotein localisation LolA/LolB/LppX"/>
    <property type="match status" value="1"/>
</dbReference>
<accession>A0A7W9C6F3</accession>
<gene>
    <name evidence="2" type="ORF">GGQ93_001694</name>
</gene>
<dbReference type="InterPro" id="IPR029046">
    <property type="entry name" value="LolA/LolB/LppX"/>
</dbReference>
<name>A0A7W9C6F3_9CAUL</name>
<comment type="caution">
    <text evidence="2">The sequence shown here is derived from an EMBL/GenBank/DDBJ whole genome shotgun (WGS) entry which is preliminary data.</text>
</comment>
<dbReference type="RefSeq" id="WP_183216371.1">
    <property type="nucleotide sequence ID" value="NZ_CAJFZW010000017.1"/>
</dbReference>
<evidence type="ECO:0000256" key="1">
    <source>
        <dbReference type="ARBA" id="ARBA00022729"/>
    </source>
</evidence>
<protein>
    <submittedName>
        <fullName evidence="2">Outer membrane lipoprotein-sorting protein</fullName>
    </submittedName>
</protein>
<dbReference type="SUPFAM" id="SSF89392">
    <property type="entry name" value="Prokaryotic lipoproteins and lipoprotein localization factors"/>
    <property type="match status" value="1"/>
</dbReference>
<sequence length="232" mass="25272">MTTPAVAESLAAPIDAPVDSQRRALLLGAGLVTGFAALGMFDAAQAQSNLSAEDRAVVQRAQTYLQGLTSAQGTFVETGPGGQRREGRFYLQRPGKMRFEYTNPAGLLVVSDGYNVKRYDPRLNNFQQVPLGRTPLSTFLARNVRLDQGVRIDRVTRMQSGAFAITARDANRPNDGQVVLAFAGNPIRLHEWTISDAQGSRTRTQLTSLQPASSLAASLFQLRDPTRRPGRN</sequence>
<keyword evidence="3" id="KW-1185">Reference proteome</keyword>
<dbReference type="AlphaFoldDB" id="A0A7W9C6F3"/>
<dbReference type="Pfam" id="PF03548">
    <property type="entry name" value="LolA"/>
    <property type="match status" value="1"/>
</dbReference>
<proteinExistence type="predicted"/>
<dbReference type="EMBL" id="JACHOQ010000003">
    <property type="protein sequence ID" value="MBB5739980.1"/>
    <property type="molecule type" value="Genomic_DNA"/>
</dbReference>
<dbReference type="InterPro" id="IPR004564">
    <property type="entry name" value="OM_lipoprot_carrier_LolA-like"/>
</dbReference>
<evidence type="ECO:0000313" key="3">
    <source>
        <dbReference type="Proteomes" id="UP000527324"/>
    </source>
</evidence>
<dbReference type="InterPro" id="IPR006311">
    <property type="entry name" value="TAT_signal"/>
</dbReference>
<evidence type="ECO:0000313" key="2">
    <source>
        <dbReference type="EMBL" id="MBB5739980.1"/>
    </source>
</evidence>
<keyword evidence="1" id="KW-0732">Signal</keyword>
<keyword evidence="2" id="KW-0449">Lipoprotein</keyword>
<reference evidence="2 3" key="1">
    <citation type="submission" date="2020-08" db="EMBL/GenBank/DDBJ databases">
        <title>Genomic Encyclopedia of Type Strains, Phase IV (KMG-IV): sequencing the most valuable type-strain genomes for metagenomic binning, comparative biology and taxonomic classification.</title>
        <authorList>
            <person name="Goeker M."/>
        </authorList>
    </citation>
    <scope>NUCLEOTIDE SEQUENCE [LARGE SCALE GENOMIC DNA]</scope>
    <source>
        <strain evidence="2 3">DSM 4731</strain>
    </source>
</reference>
<dbReference type="PANTHER" id="PTHR35869">
    <property type="entry name" value="OUTER-MEMBRANE LIPOPROTEIN CARRIER PROTEIN"/>
    <property type="match status" value="1"/>
</dbReference>
<dbReference type="PROSITE" id="PS51318">
    <property type="entry name" value="TAT"/>
    <property type="match status" value="1"/>
</dbReference>